<evidence type="ECO:0000313" key="2">
    <source>
        <dbReference type="Proteomes" id="UP000198636"/>
    </source>
</evidence>
<dbReference type="OrthoDB" id="1753730at2"/>
<keyword evidence="2" id="KW-1185">Reference proteome</keyword>
<sequence>MITAYLVAISGYYEGEDIEIRYRIYDDGELVSKKSILKEYKKPAVVNLYALITLLKELEIYMDKEIVIIINDAALIELIRGTSTSKNKDVLKTARIAREKLNEFKTSINIKDVSNDKVELAKWNDILKP</sequence>
<dbReference type="EMBL" id="FMUS01000015">
    <property type="protein sequence ID" value="SCY75408.1"/>
    <property type="molecule type" value="Genomic_DNA"/>
</dbReference>
<dbReference type="RefSeq" id="WP_091543602.1">
    <property type="nucleotide sequence ID" value="NZ_FMUS01000015.1"/>
</dbReference>
<reference evidence="1 2" key="1">
    <citation type="submission" date="2016-10" db="EMBL/GenBank/DDBJ databases">
        <authorList>
            <person name="de Groot N.N."/>
        </authorList>
    </citation>
    <scope>NUCLEOTIDE SEQUENCE [LARGE SCALE GENOMIC DNA]</scope>
    <source>
        <strain evidence="1 2">DSM 18978</strain>
    </source>
</reference>
<organism evidence="1 2">
    <name type="scientific">Alkaliphilus peptidifermentans DSM 18978</name>
    <dbReference type="NCBI Taxonomy" id="1120976"/>
    <lineage>
        <taxon>Bacteria</taxon>
        <taxon>Bacillati</taxon>
        <taxon>Bacillota</taxon>
        <taxon>Clostridia</taxon>
        <taxon>Peptostreptococcales</taxon>
        <taxon>Natronincolaceae</taxon>
        <taxon>Alkaliphilus</taxon>
    </lineage>
</organism>
<dbReference type="STRING" id="1120976.SAMN03080606_02379"/>
<dbReference type="AlphaFoldDB" id="A0A1G5IJ04"/>
<gene>
    <name evidence="1" type="ORF">SAMN03080606_02379</name>
</gene>
<evidence type="ECO:0000313" key="1">
    <source>
        <dbReference type="EMBL" id="SCY75408.1"/>
    </source>
</evidence>
<dbReference type="Proteomes" id="UP000198636">
    <property type="component" value="Unassembled WGS sequence"/>
</dbReference>
<protein>
    <submittedName>
        <fullName evidence="1">Uncharacterized protein</fullName>
    </submittedName>
</protein>
<name>A0A1G5IJ04_9FIRM</name>
<accession>A0A1G5IJ04</accession>
<proteinExistence type="predicted"/>